<protein>
    <submittedName>
        <fullName evidence="3">Uncharacterized protein</fullName>
    </submittedName>
</protein>
<evidence type="ECO:0000256" key="1">
    <source>
        <dbReference type="SAM" id="Coils"/>
    </source>
</evidence>
<evidence type="ECO:0000313" key="4">
    <source>
        <dbReference type="Proteomes" id="UP000198504"/>
    </source>
</evidence>
<feature type="compositionally biased region" description="Acidic residues" evidence="2">
    <location>
        <begin position="479"/>
        <end position="489"/>
    </location>
</feature>
<keyword evidence="1" id="KW-0175">Coiled coil</keyword>
<feature type="coiled-coil region" evidence="1">
    <location>
        <begin position="1048"/>
        <end position="1089"/>
    </location>
</feature>
<organism evidence="3 4">
    <name type="scientific">Microlunatus flavus</name>
    <dbReference type="NCBI Taxonomy" id="1036181"/>
    <lineage>
        <taxon>Bacteria</taxon>
        <taxon>Bacillati</taxon>
        <taxon>Actinomycetota</taxon>
        <taxon>Actinomycetes</taxon>
        <taxon>Propionibacteriales</taxon>
        <taxon>Propionibacteriaceae</taxon>
        <taxon>Microlunatus</taxon>
    </lineage>
</organism>
<keyword evidence="4" id="KW-1185">Reference proteome</keyword>
<reference evidence="4" key="1">
    <citation type="submission" date="2016-10" db="EMBL/GenBank/DDBJ databases">
        <authorList>
            <person name="Varghese N."/>
            <person name="Submissions S."/>
        </authorList>
    </citation>
    <scope>NUCLEOTIDE SEQUENCE [LARGE SCALE GENOMIC DNA]</scope>
    <source>
        <strain evidence="4">CGMCC 4.6856</strain>
    </source>
</reference>
<name>A0A1H9IKD2_9ACTN</name>
<dbReference type="STRING" id="1036181.SAMN05421756_105283"/>
<sequence length="2095" mass="221797">MSSRAHREHDCLYGPSGQGYPPRTEELDGFDDEEQRDLLFKELSGALEAVDHPLEAAVDDLTVDDIIGALQALPMRRRADVLRSLGLSLNPPKVGRSLAQDVLARIRRAGGHDRRHACATLTSPLGGPVLGAAYMVGTSEGDALEKRLTAWSPALLRLSVWANGACSPSGARVWAWATAQPWFASPRLDPASIERVAAAASALIAATPELEFGSGTSDAEQDAAGSETEAGEVGENPDQKSLTDDAAIRRAGTEGPRDAANAPAAPEVSSTKPLADTPDASGANGAEAAPGARDLGRDLDELVELVSAAERAAHDAAHNLAGGRGPSPEHLGALFNCAAGFEALESAFSAAGVEVGDASVDGFRAALEDHRRQSNDLPLRESLARYAQLSAPAEQDELRSQLGRAAAHAKALLDLHTWSAAERATAQALALIVDLTAADLPVLEMLDIQKRAVAADTSLALLVIQASSLRATAPTPDAPDAEVGAEDADQTAAPTTVEAVEETALAARAGRGDTTAAPVPPKDIVAEVTATHVGHFSTEQPTAPSDAVTPPAVPNGTFEDQAAQSQPVGSAAPQEQEQEEEHSDGLRRGSFAEHPALAQIPVTQAAADAADLDEDYLDESGFDPADEALADLIFDGRYALAAELAGSVGTAEPAPAVLTTSALAAAVRTPNGRVAMAIKDQLADLETATLTDTASLLLIVPALLRVALVTGDYTAGARLLDAEPHLEQHLATLAREVGKRAVEGALVQSPPLTWVADPTSSGRAINEAAAEASDQVRVRKLRYKRASDIANDWLSADGFIGRALRVVSSDSRAKLDIVAEALTVLGDASAVTRQIEADDRRLRSGSSKAMDGPAVGNLMSVAAEAIGPLSRWAAAVEAGQRGDRRTSWSTAEVAAMRAAVQAAAPQAIEALGHVVPGTSPVVAAAAAAAAASLGETLSLLDGGAGRDAFELSVSNVLGLDLLHVVGVVVDESTGAISVPADVEPGDLAAAATRSWEDAVRLHIDGENFAAARRLVQASQSQLLSGPGGAPALSDEVVDLVSVSAHSAAADVEQTLNDLAAALREARLNNQISEEQDAELTARLDDARRDLKNPGAVRAILDSIKQRLPHYRQEAATRLRERLAATRMQPKVTDADVQRVAGYINRGDLGTAEELIYLLQTDETLPSLQPHDELQRFFPAVPEALPAGITTALVDAARRRQVLASCPALDFSKLNANLAELNSGALKGWMKLGATPPNQRGRISEHELLLPALRVIGIELKKFDRLDSALVHRDRRFVDGRDVTLNGDAVVPAFGSNAGDRRRILLVWGQPSAETLMSYVDQDPAEGPLIVAYFGTMSVQVRKDLAVRSLRSAAPVVVLDDAALAYLAAQGGRLFQSTMRILLPFANVNPYVRQKRGLVAAEMFYGRGDERRQVLDKDGTQIIYGGRGLGKSALLHDAAAVFERSGPPGERVAIYMSLDALGIGTGTSSAFGAAVLWDSLLQHLVNREVVGEKKSARGARANPYDKVQAAVAAWLGEHSSRRLLILLDESDRFFEADAPTFLETKRIRELGSRTQDRAKVVFAGLHSVQRFTKVAGNSPFSHLAQRPTVIGPLKPQNALDLLTAPLSALGYTFEEPDLVNRVLANCSYQPFLLQMFGHRLVERMHQQRRVAPPGQSGVPYVITRGDIEAVDANDELREDISHAFRETLYLDPRYNVIANVMARHAHTFGLDARLSDAAMREECLAWWRRGFAKLDVEGFRAYLSEMVGLGVLARNSDGGGWRLRGPAVLKMVGPETEVETQLIGADNSPLDEYVALEMHTLMGDNVTRSPLTASQMDDLIGDHANQVRVVLGSTATAVGDAVAAIAAAADIGKRFTVVQVATRGAFDSALVGGSPGERRVVVSSLAGRDEEVCRAALQSALTRIPDRSGVTRSSVLVADTGQLKFWREVLAQEAEVPTLSTVSLRRYDLESLRVWALMATKFRGSGRVERLLDVTGGWPFLVERAATQAVSSVGEAKVMDRLEASLATPEGAAELVAAVGVGTDPAVSRVYDDLVEALADDPDGADLVDLEALASESDPDPKSAVACLLSLGVLNASGSSARYRLEPVLAAAWQRR</sequence>
<accession>A0A1H9IKD2</accession>
<feature type="compositionally biased region" description="Basic and acidic residues" evidence="2">
    <location>
        <begin position="237"/>
        <end position="257"/>
    </location>
</feature>
<dbReference type="EMBL" id="FOFA01000005">
    <property type="protein sequence ID" value="SEQ74942.1"/>
    <property type="molecule type" value="Genomic_DNA"/>
</dbReference>
<dbReference type="Proteomes" id="UP000198504">
    <property type="component" value="Unassembled WGS sequence"/>
</dbReference>
<gene>
    <name evidence="3" type="ORF">SAMN05421756_105283</name>
</gene>
<feature type="region of interest" description="Disordered" evidence="2">
    <location>
        <begin position="1"/>
        <end position="28"/>
    </location>
</feature>
<evidence type="ECO:0000256" key="2">
    <source>
        <dbReference type="SAM" id="MobiDB-lite"/>
    </source>
</evidence>
<feature type="region of interest" description="Disordered" evidence="2">
    <location>
        <begin position="537"/>
        <end position="586"/>
    </location>
</feature>
<dbReference type="SUPFAM" id="SSF52540">
    <property type="entry name" value="P-loop containing nucleoside triphosphate hydrolases"/>
    <property type="match status" value="1"/>
</dbReference>
<feature type="compositionally biased region" description="Basic and acidic residues" evidence="2">
    <location>
        <begin position="1"/>
        <end position="11"/>
    </location>
</feature>
<evidence type="ECO:0000313" key="3">
    <source>
        <dbReference type="EMBL" id="SEQ74942.1"/>
    </source>
</evidence>
<proteinExistence type="predicted"/>
<feature type="region of interest" description="Disordered" evidence="2">
    <location>
        <begin position="211"/>
        <end position="294"/>
    </location>
</feature>
<feature type="region of interest" description="Disordered" evidence="2">
    <location>
        <begin position="471"/>
        <end position="495"/>
    </location>
</feature>
<dbReference type="InterPro" id="IPR027417">
    <property type="entry name" value="P-loop_NTPase"/>
</dbReference>